<dbReference type="Proteomes" id="UP000664132">
    <property type="component" value="Unassembled WGS sequence"/>
</dbReference>
<feature type="compositionally biased region" description="Polar residues" evidence="1">
    <location>
        <begin position="792"/>
        <end position="838"/>
    </location>
</feature>
<feature type="region of interest" description="Disordered" evidence="1">
    <location>
        <begin position="939"/>
        <end position="990"/>
    </location>
</feature>
<feature type="region of interest" description="Disordered" evidence="1">
    <location>
        <begin position="368"/>
        <end position="463"/>
    </location>
</feature>
<comment type="caution">
    <text evidence="3">The sequence shown here is derived from an EMBL/GenBank/DDBJ whole genome shotgun (WGS) entry which is preliminary data.</text>
</comment>
<accession>A0A8H7WG21</accession>
<evidence type="ECO:0000256" key="1">
    <source>
        <dbReference type="SAM" id="MobiDB-lite"/>
    </source>
</evidence>
<feature type="region of interest" description="Disordered" evidence="1">
    <location>
        <begin position="1"/>
        <end position="73"/>
    </location>
</feature>
<feature type="compositionally biased region" description="Polar residues" evidence="1">
    <location>
        <begin position="35"/>
        <end position="46"/>
    </location>
</feature>
<feature type="region of interest" description="Disordered" evidence="1">
    <location>
        <begin position="774"/>
        <end position="849"/>
    </location>
</feature>
<sequence>MDPQSLLYCVDSDAPQSEPRSHSRSPIDNEGKQRAGSSNSQQSTNPFRRHDDGLGQDATRLSLPEPHLPTGVRKNTPVRAVFYDLPTAHSSITSGTARNRLRSLSDNLSDAAEEENSIPLQELELPKRSEAGSVLQDRSLAKLAVASSTTWHERAKDLLTDENDMFSGQTARLNKPMQPSLPDPGQSVFASIKNALVSVSSPSQSHWPRGREKSKDYDQDNDLGADFMDDYSHYHSSAGPVQYPPSTPGGMGNTEIRSTSYDYLMSYQRPTLPPSSPLFPLSTNHHKFSRLVSCSTEVSLPEGSTVGNIVQHYAGSEELDGDGTDLERGTGLIDLKARSRNLFNPRTFDHNLHPSSPLYGSLQPSGLQIRKQKQGDKPKAAYAQPSAFDAMNRYSSTPATSSENGGPNSPSAINPQRSLSVNNGPRTPQLQATRNLDSNEFFDESTSDAADSTLPSLPRISYRNPFRPNPARLLARADPDHCVYDDDPNHTSTPEARVPLEREVSQALRRASGYSVYSVGSATSSVLDYGAILNYGQDTANALTTTRLLKRTDKDDNPGRSYKYGGHMVDEQAKGFYDEDAIPTNWINSRQSIRVPINHNESFPDSPPESPVDERPQKPSQRHSTPADDNTDWETVGESGLGLDYGHENDSGLIGGTVRRTGSSIANTSDEGTASIHFADLDEFGSTERIAQHPGTIQYSGDYRQRDLKKTQMPILMPVFNGHKVNGYLADSIRIRPPPVPTYFSPAPLTEPHKHPFNSTPPEVMLPSRAVKPRGIPRSQLAPPAELKAANRSLSGTQGGRTSSYRKPSFAGQSSQAVSVSEWTDSYRQTGPSVSTQRHPFAEEQDRPSSWQHVMAFANGGNVPGYRKDGSRICDPQSLKDVLSIREVLDDDSQISNDALAVNRKSKGHAPVSRTSSRQPPGAFYQGLRAVSDQKCLQVPSQHDGAAKSTGRHSTAKAYGTASLRPLSLLNDRVPSTPLRSVSNQSDMGSSDDFVYRSPLAPPLRSTWQKLYSNSRLFELQQRAKADGVYSSRSTLPNSNEGLSRRHLYEPPKLTAPRDKDNLDPDVKIWKIRFSVVVLVLCCFFPPLLILFALGKMDGIMIWWSDGEFSGFGKAQKKWAGIILCTEVFIIGVLLIAFLATFFAKHHG</sequence>
<feature type="compositionally biased region" description="Polar residues" evidence="1">
    <location>
        <begin position="393"/>
        <end position="438"/>
    </location>
</feature>
<evidence type="ECO:0000256" key="2">
    <source>
        <dbReference type="SAM" id="Phobius"/>
    </source>
</evidence>
<feature type="compositionally biased region" description="Polar residues" evidence="1">
    <location>
        <begin position="978"/>
        <end position="989"/>
    </location>
</feature>
<evidence type="ECO:0000313" key="3">
    <source>
        <dbReference type="EMBL" id="KAG4424170.1"/>
    </source>
</evidence>
<dbReference type="AlphaFoldDB" id="A0A8H7WG21"/>
<feature type="region of interest" description="Disordered" evidence="1">
    <location>
        <begin position="901"/>
        <end position="924"/>
    </location>
</feature>
<keyword evidence="2" id="KW-0812">Transmembrane</keyword>
<feature type="transmembrane region" description="Helical" evidence="2">
    <location>
        <begin position="1072"/>
        <end position="1094"/>
    </location>
</feature>
<keyword evidence="2" id="KW-0472">Membrane</keyword>
<feature type="region of interest" description="Disordered" evidence="1">
    <location>
        <begin position="597"/>
        <end position="648"/>
    </location>
</feature>
<keyword evidence="2" id="KW-1133">Transmembrane helix</keyword>
<name>A0A8H7WG21_9HELO</name>
<dbReference type="EMBL" id="JAFJYH010000024">
    <property type="protein sequence ID" value="KAG4424170.1"/>
    <property type="molecule type" value="Genomic_DNA"/>
</dbReference>
<keyword evidence="4" id="KW-1185">Reference proteome</keyword>
<evidence type="ECO:0000313" key="4">
    <source>
        <dbReference type="Proteomes" id="UP000664132"/>
    </source>
</evidence>
<feature type="transmembrane region" description="Helical" evidence="2">
    <location>
        <begin position="1119"/>
        <end position="1144"/>
    </location>
</feature>
<gene>
    <name evidence="3" type="ORF">IFR04_002724</name>
</gene>
<feature type="compositionally biased region" description="Basic and acidic residues" evidence="1">
    <location>
        <begin position="19"/>
        <end position="33"/>
    </location>
</feature>
<feature type="compositionally biased region" description="Polar residues" evidence="1">
    <location>
        <begin position="618"/>
        <end position="628"/>
    </location>
</feature>
<protein>
    <submittedName>
        <fullName evidence="3">Uncharacterized protein</fullName>
    </submittedName>
</protein>
<dbReference type="OrthoDB" id="5353066at2759"/>
<organism evidence="3 4">
    <name type="scientific">Cadophora malorum</name>
    <dbReference type="NCBI Taxonomy" id="108018"/>
    <lineage>
        <taxon>Eukaryota</taxon>
        <taxon>Fungi</taxon>
        <taxon>Dikarya</taxon>
        <taxon>Ascomycota</taxon>
        <taxon>Pezizomycotina</taxon>
        <taxon>Leotiomycetes</taxon>
        <taxon>Helotiales</taxon>
        <taxon>Ploettnerulaceae</taxon>
        <taxon>Cadophora</taxon>
    </lineage>
</organism>
<proteinExistence type="predicted"/>
<reference evidence="3" key="1">
    <citation type="submission" date="2021-02" db="EMBL/GenBank/DDBJ databases">
        <title>Genome sequence Cadophora malorum strain M34.</title>
        <authorList>
            <person name="Stefanovic E."/>
            <person name="Vu D."/>
            <person name="Scully C."/>
            <person name="Dijksterhuis J."/>
            <person name="Roader J."/>
            <person name="Houbraken J."/>
        </authorList>
    </citation>
    <scope>NUCLEOTIDE SEQUENCE</scope>
    <source>
        <strain evidence="3">M34</strain>
    </source>
</reference>